<name>A0A3M8FA99_9ACTN</name>
<comment type="caution">
    <text evidence="2">The sequence shown here is derived from an EMBL/GenBank/DDBJ whole genome shotgun (WGS) entry which is preliminary data.</text>
</comment>
<evidence type="ECO:0000313" key="3">
    <source>
        <dbReference type="Proteomes" id="UP000028058"/>
    </source>
</evidence>
<sequence>MEIIRLHQGRPGTHRRRAPRSHQGEHPAALSGPPLRELAAPARLWQECHPEPRRRHRQDSVHVFDDYGDGEPPERDGPPVPGAHRPTAEPAAGAHRNGP</sequence>
<evidence type="ECO:0000256" key="1">
    <source>
        <dbReference type="SAM" id="MobiDB-lite"/>
    </source>
</evidence>
<dbReference type="EMBL" id="JNAD02000007">
    <property type="protein sequence ID" value="RKM94777.1"/>
    <property type="molecule type" value="Genomic_DNA"/>
</dbReference>
<protein>
    <submittedName>
        <fullName evidence="2">Uncharacterized protein</fullName>
    </submittedName>
</protein>
<organism evidence="2 3">
    <name type="scientific">Streptomyces xinghaiensis</name>
    <dbReference type="NCBI Taxonomy" id="1038928"/>
    <lineage>
        <taxon>Bacteria</taxon>
        <taxon>Bacillati</taxon>
        <taxon>Actinomycetota</taxon>
        <taxon>Actinomycetes</taxon>
        <taxon>Kitasatosporales</taxon>
        <taxon>Streptomycetaceae</taxon>
        <taxon>Streptomyces</taxon>
    </lineage>
</organism>
<feature type="region of interest" description="Disordered" evidence="1">
    <location>
        <begin position="1"/>
        <end position="99"/>
    </location>
</feature>
<proteinExistence type="predicted"/>
<dbReference type="AlphaFoldDB" id="A0A3M8FA99"/>
<reference evidence="2 3" key="1">
    <citation type="journal article" date="2014" name="Genome Announc.">
        <title>Draft Genome Sequence of Streptomyces fradiae ATCC 19609, a Strain Highly Sensitive to Antibiotics.</title>
        <authorList>
            <person name="Bekker O.B."/>
            <person name="Klimina K.M."/>
            <person name="Vatlin A.A."/>
            <person name="Zakharevich N.V."/>
            <person name="Kasianov A.S."/>
            <person name="Danilenko V.N."/>
        </authorList>
    </citation>
    <scope>NUCLEOTIDE SEQUENCE [LARGE SCALE GENOMIC DNA]</scope>
    <source>
        <strain evidence="2 3">ATCC 19609</strain>
    </source>
</reference>
<dbReference type="Proteomes" id="UP000028058">
    <property type="component" value="Unassembled WGS sequence"/>
</dbReference>
<accession>A0A3M8FA99</accession>
<evidence type="ECO:0000313" key="2">
    <source>
        <dbReference type="EMBL" id="RKM94777.1"/>
    </source>
</evidence>
<keyword evidence="3" id="KW-1185">Reference proteome</keyword>
<gene>
    <name evidence="2" type="ORF">SFRA_015975</name>
</gene>